<keyword evidence="4" id="KW-1185">Reference proteome</keyword>
<dbReference type="Proteomes" id="UP000494165">
    <property type="component" value="Unassembled WGS sequence"/>
</dbReference>
<feature type="compositionally biased region" description="Low complexity" evidence="1">
    <location>
        <begin position="25"/>
        <end position="63"/>
    </location>
</feature>
<reference evidence="3 4" key="1">
    <citation type="submission" date="2020-04" db="EMBL/GenBank/DDBJ databases">
        <authorList>
            <person name="Alioto T."/>
            <person name="Alioto T."/>
            <person name="Gomez Garrido J."/>
        </authorList>
    </citation>
    <scope>NUCLEOTIDE SEQUENCE [LARGE SCALE GENOMIC DNA]</scope>
</reference>
<dbReference type="OrthoDB" id="10651530at2759"/>
<gene>
    <name evidence="3" type="ORF">CLODIP_2_CD08639</name>
</gene>
<name>A0A8S1D4P1_9INSE</name>
<evidence type="ECO:0000256" key="2">
    <source>
        <dbReference type="SAM" id="SignalP"/>
    </source>
</evidence>
<accession>A0A8S1D4P1</accession>
<feature type="region of interest" description="Disordered" evidence="1">
    <location>
        <begin position="16"/>
        <end position="72"/>
    </location>
</feature>
<sequence length="139" mass="14394">MSMTCLVVLALLGATSGAPTPPVPGSSSVSGAEGGSREAASSPSSTTEAIVVPSSSSTPVTTTNAWPEYEPAAATTTVEAAAADGHDEAIRLWPGYWIKTDEQEEAHAESSLDFRTELYHIADLFSTKTDQNSSTTTTN</sequence>
<feature type="chain" id="PRO_5035839429" evidence="2">
    <location>
        <begin position="18"/>
        <end position="139"/>
    </location>
</feature>
<protein>
    <submittedName>
        <fullName evidence="3">Uncharacterized protein</fullName>
    </submittedName>
</protein>
<evidence type="ECO:0000313" key="3">
    <source>
        <dbReference type="EMBL" id="CAB3375407.1"/>
    </source>
</evidence>
<feature type="signal peptide" evidence="2">
    <location>
        <begin position="1"/>
        <end position="17"/>
    </location>
</feature>
<evidence type="ECO:0000313" key="4">
    <source>
        <dbReference type="Proteomes" id="UP000494165"/>
    </source>
</evidence>
<evidence type="ECO:0000256" key="1">
    <source>
        <dbReference type="SAM" id="MobiDB-lite"/>
    </source>
</evidence>
<organism evidence="3 4">
    <name type="scientific">Cloeon dipterum</name>
    <dbReference type="NCBI Taxonomy" id="197152"/>
    <lineage>
        <taxon>Eukaryota</taxon>
        <taxon>Metazoa</taxon>
        <taxon>Ecdysozoa</taxon>
        <taxon>Arthropoda</taxon>
        <taxon>Hexapoda</taxon>
        <taxon>Insecta</taxon>
        <taxon>Pterygota</taxon>
        <taxon>Palaeoptera</taxon>
        <taxon>Ephemeroptera</taxon>
        <taxon>Pisciforma</taxon>
        <taxon>Baetidae</taxon>
        <taxon>Cloeon</taxon>
    </lineage>
</organism>
<dbReference type="EMBL" id="CADEPI010000111">
    <property type="protein sequence ID" value="CAB3375407.1"/>
    <property type="molecule type" value="Genomic_DNA"/>
</dbReference>
<comment type="caution">
    <text evidence="3">The sequence shown here is derived from an EMBL/GenBank/DDBJ whole genome shotgun (WGS) entry which is preliminary data.</text>
</comment>
<proteinExistence type="predicted"/>
<dbReference type="AlphaFoldDB" id="A0A8S1D4P1"/>
<keyword evidence="2" id="KW-0732">Signal</keyword>